<dbReference type="AlphaFoldDB" id="A0A2I1I695"/>
<gene>
    <name evidence="1" type="ORF">CYJ25_03595</name>
</gene>
<sequence>MGLKEWTHNLCHSGDSLANVHYGLEPVNPVSPSLVAMLQFFHDDVEKYSLAEYEEYWKSRGLASPSSMCARLGSWNDVKARVRQFMCYAVAPDGTWEWGEAVLAVYREHHPRCGVQ</sequence>
<evidence type="ECO:0000313" key="2">
    <source>
        <dbReference type="Proteomes" id="UP000234545"/>
    </source>
</evidence>
<evidence type="ECO:0000313" key="1">
    <source>
        <dbReference type="EMBL" id="PKY66623.1"/>
    </source>
</evidence>
<reference evidence="1 2" key="1">
    <citation type="submission" date="2017-12" db="EMBL/GenBank/DDBJ databases">
        <title>Phylogenetic diversity of female urinary microbiome.</title>
        <authorList>
            <person name="Thomas-White K."/>
            <person name="Wolfe A.J."/>
        </authorList>
    </citation>
    <scope>NUCLEOTIDE SEQUENCE [LARGE SCALE GENOMIC DNA]</scope>
    <source>
        <strain evidence="1 2">UMB0250</strain>
    </source>
</reference>
<dbReference type="RefSeq" id="WP_101627835.1">
    <property type="nucleotide sequence ID" value="NZ_JBQOSN010000003.1"/>
</dbReference>
<dbReference type="OrthoDB" id="3268642at2"/>
<dbReference type="EMBL" id="PKKJ01000002">
    <property type="protein sequence ID" value="PKY66623.1"/>
    <property type="molecule type" value="Genomic_DNA"/>
</dbReference>
<proteinExistence type="predicted"/>
<dbReference type="Proteomes" id="UP000234545">
    <property type="component" value="Unassembled WGS sequence"/>
</dbReference>
<accession>A0A2I1I695</accession>
<comment type="caution">
    <text evidence="1">The sequence shown here is derived from an EMBL/GenBank/DDBJ whole genome shotgun (WGS) entry which is preliminary data.</text>
</comment>
<name>A0A2I1I695_9ACTO</name>
<protein>
    <submittedName>
        <fullName evidence="1">Uncharacterized protein</fullName>
    </submittedName>
</protein>
<organism evidence="1 2">
    <name type="scientific">Schaalia turicensis</name>
    <dbReference type="NCBI Taxonomy" id="131111"/>
    <lineage>
        <taxon>Bacteria</taxon>
        <taxon>Bacillati</taxon>
        <taxon>Actinomycetota</taxon>
        <taxon>Actinomycetes</taxon>
        <taxon>Actinomycetales</taxon>
        <taxon>Actinomycetaceae</taxon>
        <taxon>Schaalia</taxon>
    </lineage>
</organism>